<evidence type="ECO:0000259" key="9">
    <source>
        <dbReference type="Pfam" id="PF00551"/>
    </source>
</evidence>
<dbReference type="PANTHER" id="PTHR11138">
    <property type="entry name" value="METHIONYL-TRNA FORMYLTRANSFERASE"/>
    <property type="match status" value="1"/>
</dbReference>
<evidence type="ECO:0000256" key="5">
    <source>
        <dbReference type="ARBA" id="ARBA00022679"/>
    </source>
</evidence>
<dbReference type="Pfam" id="PF00551">
    <property type="entry name" value="Formyl_trans_N"/>
    <property type="match status" value="1"/>
</dbReference>
<feature type="domain" description="Formyl transferase N-terminal" evidence="9">
    <location>
        <begin position="11"/>
        <end position="189"/>
    </location>
</feature>
<evidence type="ECO:0000259" key="10">
    <source>
        <dbReference type="Pfam" id="PF02911"/>
    </source>
</evidence>
<evidence type="ECO:0000256" key="2">
    <source>
        <dbReference type="ARBA" id="ARBA00010699"/>
    </source>
</evidence>
<evidence type="ECO:0000256" key="4">
    <source>
        <dbReference type="ARBA" id="ARBA00016014"/>
    </source>
</evidence>
<name>A0A4Y6Q0G7_PERCE</name>
<dbReference type="GO" id="GO:0005829">
    <property type="term" value="C:cytosol"/>
    <property type="evidence" value="ECO:0007669"/>
    <property type="project" value="TreeGrafter"/>
</dbReference>
<dbReference type="EC" id="2.1.2.9" evidence="3 8"/>
<dbReference type="InterPro" id="IPR044135">
    <property type="entry name" value="Met-tRNA-FMT_C"/>
</dbReference>
<dbReference type="InterPro" id="IPR002376">
    <property type="entry name" value="Formyl_transf_N"/>
</dbReference>
<keyword evidence="12" id="KW-1185">Reference proteome</keyword>
<keyword evidence="6 8" id="KW-0648">Protein biosynthesis</keyword>
<evidence type="ECO:0000256" key="1">
    <source>
        <dbReference type="ARBA" id="ARBA00002606"/>
    </source>
</evidence>
<dbReference type="InterPro" id="IPR001555">
    <property type="entry name" value="GART_AS"/>
</dbReference>
<reference evidence="11 12" key="1">
    <citation type="submission" date="2019-06" db="EMBL/GenBank/DDBJ databases">
        <title>Persicimonas caeni gen. nov., sp. nov., a predatory bacterium isolated from solar saltern.</title>
        <authorList>
            <person name="Wang S."/>
        </authorList>
    </citation>
    <scope>NUCLEOTIDE SEQUENCE [LARGE SCALE GENOMIC DNA]</scope>
    <source>
        <strain evidence="11 12">YN101</strain>
    </source>
</reference>
<dbReference type="OrthoDB" id="9802815at2"/>
<comment type="catalytic activity">
    <reaction evidence="7 8">
        <text>L-methionyl-tRNA(fMet) + (6R)-10-formyltetrahydrofolate = N-formyl-L-methionyl-tRNA(fMet) + (6S)-5,6,7,8-tetrahydrofolate + H(+)</text>
        <dbReference type="Rhea" id="RHEA:24380"/>
        <dbReference type="Rhea" id="RHEA-COMP:9952"/>
        <dbReference type="Rhea" id="RHEA-COMP:9953"/>
        <dbReference type="ChEBI" id="CHEBI:15378"/>
        <dbReference type="ChEBI" id="CHEBI:57453"/>
        <dbReference type="ChEBI" id="CHEBI:78530"/>
        <dbReference type="ChEBI" id="CHEBI:78844"/>
        <dbReference type="ChEBI" id="CHEBI:195366"/>
        <dbReference type="EC" id="2.1.2.9"/>
    </reaction>
</comment>
<dbReference type="InterPro" id="IPR041711">
    <property type="entry name" value="Met-tRNA-FMT_N"/>
</dbReference>
<dbReference type="PANTHER" id="PTHR11138:SF5">
    <property type="entry name" value="METHIONYL-TRNA FORMYLTRANSFERASE, MITOCHONDRIAL"/>
    <property type="match status" value="1"/>
</dbReference>
<dbReference type="NCBIfam" id="TIGR00460">
    <property type="entry name" value="fmt"/>
    <property type="match status" value="1"/>
</dbReference>
<dbReference type="InterPro" id="IPR005793">
    <property type="entry name" value="Formyl_trans_C"/>
</dbReference>
<dbReference type="CDD" id="cd08704">
    <property type="entry name" value="Met_tRNA_FMT_C"/>
    <property type="match status" value="1"/>
</dbReference>
<sequence>MTADSQKQALRVVYMGTPDFAVPALEALIDSHHEVVGVFTQPDRKSGRGKKVRRPPVKVVAEEAGVPVYQPKRVKKNDEAYQTLVDWNPDVVVVAAYGQILPERILEVPRLGCINIHASLLPKYRGAAPINWAIVHGEEKTGVTIMQMDVGLDTGPMLEKHEVDIPADMTAQELHDRLAELGREVIVGALDKLAQGELEPTPQNDDESSYACMLSKEDGHIDWTKSSAAVANHIRGFNPWPGAFAFHEHDGEQTRIKFHLARPVEDLLGEKAGEPGEVLDVDVSNERLVVACGEGAIECLEVQAPCRKAMGVRDFLCGYEISEGDCFV</sequence>
<dbReference type="HAMAP" id="MF_00182">
    <property type="entry name" value="Formyl_trans"/>
    <property type="match status" value="1"/>
</dbReference>
<organism evidence="11 12">
    <name type="scientific">Persicimonas caeni</name>
    <dbReference type="NCBI Taxonomy" id="2292766"/>
    <lineage>
        <taxon>Bacteria</taxon>
        <taxon>Deltaproteobacteria</taxon>
        <taxon>Bradymonadales</taxon>
        <taxon>Bradymonadaceae</taxon>
        <taxon>Persicimonas</taxon>
    </lineage>
</organism>
<evidence type="ECO:0000256" key="7">
    <source>
        <dbReference type="ARBA" id="ARBA00048558"/>
    </source>
</evidence>
<comment type="function">
    <text evidence="1 8">Attaches a formyl group to the free amino group of methionyl-tRNA(fMet). The formyl group appears to play a dual role in the initiator identity of N-formylmethionyl-tRNA by promoting its recognition by IF2 and preventing the misappropriation of this tRNA by the elongation apparatus.</text>
</comment>
<keyword evidence="5 8" id="KW-0808">Transferase</keyword>
<dbReference type="SUPFAM" id="SSF53328">
    <property type="entry name" value="Formyltransferase"/>
    <property type="match status" value="1"/>
</dbReference>
<comment type="similarity">
    <text evidence="2 8">Belongs to the Fmt family.</text>
</comment>
<dbReference type="InterPro" id="IPR037022">
    <property type="entry name" value="Formyl_trans_C_sf"/>
</dbReference>
<accession>A0A5B8YCK8</accession>
<dbReference type="RefSeq" id="WP_141200191.1">
    <property type="nucleotide sequence ID" value="NZ_CP041186.1"/>
</dbReference>
<feature type="domain" description="Formyl transferase C-terminal" evidence="10">
    <location>
        <begin position="214"/>
        <end position="319"/>
    </location>
</feature>
<dbReference type="Pfam" id="PF02911">
    <property type="entry name" value="Formyl_trans_C"/>
    <property type="match status" value="1"/>
</dbReference>
<feature type="binding site" evidence="8">
    <location>
        <begin position="119"/>
        <end position="122"/>
    </location>
    <ligand>
        <name>(6S)-5,6,7,8-tetrahydrofolate</name>
        <dbReference type="ChEBI" id="CHEBI:57453"/>
    </ligand>
</feature>
<dbReference type="InterPro" id="IPR005794">
    <property type="entry name" value="Fmt"/>
</dbReference>
<dbReference type="SUPFAM" id="SSF50486">
    <property type="entry name" value="FMT C-terminal domain-like"/>
    <property type="match status" value="1"/>
</dbReference>
<dbReference type="Gene3D" id="3.40.50.170">
    <property type="entry name" value="Formyl transferase, N-terminal domain"/>
    <property type="match status" value="1"/>
</dbReference>
<evidence type="ECO:0000256" key="8">
    <source>
        <dbReference type="HAMAP-Rule" id="MF_00182"/>
    </source>
</evidence>
<evidence type="ECO:0000256" key="3">
    <source>
        <dbReference type="ARBA" id="ARBA00012261"/>
    </source>
</evidence>
<evidence type="ECO:0000313" key="12">
    <source>
        <dbReference type="Proteomes" id="UP000315995"/>
    </source>
</evidence>
<proteinExistence type="inferred from homology"/>
<evidence type="ECO:0000313" key="11">
    <source>
        <dbReference type="EMBL" id="QDG53737.1"/>
    </source>
</evidence>
<accession>A0A4Y6Q0G7</accession>
<dbReference type="PROSITE" id="PS00373">
    <property type="entry name" value="GART"/>
    <property type="match status" value="1"/>
</dbReference>
<dbReference type="InterPro" id="IPR036477">
    <property type="entry name" value="Formyl_transf_N_sf"/>
</dbReference>
<dbReference type="Gene3D" id="3.10.25.10">
    <property type="entry name" value="Formyl transferase, C-terminal domain"/>
    <property type="match status" value="1"/>
</dbReference>
<dbReference type="CDD" id="cd08646">
    <property type="entry name" value="FMT_core_Met-tRNA-FMT_N"/>
    <property type="match status" value="1"/>
</dbReference>
<dbReference type="InterPro" id="IPR011034">
    <property type="entry name" value="Formyl_transferase-like_C_sf"/>
</dbReference>
<dbReference type="GO" id="GO:0004479">
    <property type="term" value="F:methionyl-tRNA formyltransferase activity"/>
    <property type="evidence" value="ECO:0007669"/>
    <property type="project" value="UniProtKB-UniRule"/>
</dbReference>
<evidence type="ECO:0000256" key="6">
    <source>
        <dbReference type="ARBA" id="ARBA00022917"/>
    </source>
</evidence>
<dbReference type="Proteomes" id="UP000315995">
    <property type="component" value="Chromosome"/>
</dbReference>
<dbReference type="EMBL" id="CP041186">
    <property type="protein sequence ID" value="QDG53737.1"/>
    <property type="molecule type" value="Genomic_DNA"/>
</dbReference>
<gene>
    <name evidence="8" type="primary">fmt</name>
    <name evidence="11" type="ORF">FIV42_24230</name>
</gene>
<protein>
    <recommendedName>
        <fullName evidence="4 8">Methionyl-tRNA formyltransferase</fullName>
        <ecNumber evidence="3 8">2.1.2.9</ecNumber>
    </recommendedName>
</protein>
<dbReference type="AlphaFoldDB" id="A0A4Y6Q0G7"/>